<keyword evidence="4" id="KW-1003">Cell membrane</keyword>
<reference evidence="9 10" key="1">
    <citation type="journal article" date="2014" name="Antonie Van Leeuwenhoek">
        <title>Oenococcus alcoholitolerans sp. nov., a lactic acid bacteria isolated from cachaca and ethanol fermentation processes.</title>
        <authorList>
            <person name="Badotti F."/>
            <person name="Moreira A.P."/>
            <person name="Tonon L.A."/>
            <person name="de Lucena B.T."/>
            <person name="Gomes Fde C."/>
            <person name="Kruger R."/>
            <person name="Thompson C.C."/>
            <person name="de Morais M.A.Jr."/>
            <person name="Rosa C.A."/>
            <person name="Thompson F.L."/>
        </authorList>
    </citation>
    <scope>NUCLEOTIDE SEQUENCE [LARGE SCALE GENOMIC DNA]</scope>
    <source>
        <strain evidence="9 10">UFRJ-M7.2.18</strain>
    </source>
</reference>
<keyword evidence="3" id="KW-0813">Transport</keyword>
<keyword evidence="10" id="KW-1185">Reference proteome</keyword>
<accession>A0ABR4XSA9</accession>
<comment type="similarity">
    <text evidence="2">Belongs to the autoinducer-2 exporter (AI-2E) (TC 2.A.86) family.</text>
</comment>
<comment type="subcellular location">
    <subcellularLocation>
        <location evidence="1">Cell membrane</location>
        <topology evidence="1">Multi-pass membrane protein</topology>
    </subcellularLocation>
</comment>
<organism evidence="9 10">
    <name type="scientific">Oenococcus alcoholitolerans</name>
    <dbReference type="NCBI Taxonomy" id="931074"/>
    <lineage>
        <taxon>Bacteria</taxon>
        <taxon>Bacillati</taxon>
        <taxon>Bacillota</taxon>
        <taxon>Bacilli</taxon>
        <taxon>Lactobacillales</taxon>
        <taxon>Lactobacillaceae</taxon>
        <taxon>Oenococcus</taxon>
    </lineage>
</organism>
<feature type="transmembrane region" description="Helical" evidence="8">
    <location>
        <begin position="78"/>
        <end position="99"/>
    </location>
</feature>
<feature type="transmembrane region" description="Helical" evidence="8">
    <location>
        <begin position="9"/>
        <end position="32"/>
    </location>
</feature>
<protein>
    <submittedName>
        <fullName evidence="9">Membrane protein</fullName>
    </submittedName>
</protein>
<dbReference type="EMBL" id="AXCV01000028">
    <property type="protein sequence ID" value="KGO32381.1"/>
    <property type="molecule type" value="Genomic_DNA"/>
</dbReference>
<name>A0ABR4XSA9_9LACO</name>
<keyword evidence="5 8" id="KW-0812">Transmembrane</keyword>
<feature type="transmembrane region" description="Helical" evidence="8">
    <location>
        <begin position="163"/>
        <end position="186"/>
    </location>
</feature>
<evidence type="ECO:0000313" key="10">
    <source>
        <dbReference type="Proteomes" id="UP000030023"/>
    </source>
</evidence>
<feature type="transmembrane region" description="Helical" evidence="8">
    <location>
        <begin position="274"/>
        <end position="295"/>
    </location>
</feature>
<evidence type="ECO:0000256" key="8">
    <source>
        <dbReference type="SAM" id="Phobius"/>
    </source>
</evidence>
<evidence type="ECO:0000256" key="7">
    <source>
        <dbReference type="ARBA" id="ARBA00023136"/>
    </source>
</evidence>
<keyword evidence="7 8" id="KW-0472">Membrane</keyword>
<dbReference type="PANTHER" id="PTHR21716">
    <property type="entry name" value="TRANSMEMBRANE PROTEIN"/>
    <property type="match status" value="1"/>
</dbReference>
<dbReference type="Pfam" id="PF01594">
    <property type="entry name" value="AI-2E_transport"/>
    <property type="match status" value="1"/>
</dbReference>
<sequence length="327" mass="37148">MKFLKKNWLLYWTVEILLLSILILVLSSLNFIFEPIGIFIRTIFLPVIVAGFLYYLLHPLVVLIDTKTKIPHLWSVTIVFFSFLILIIFLFFLFVPHLIAQLSSMLSDLPRFASHIQRTVNDWLQAGWFKRLGWEINTRDIENQIDRYSSTFLSFSLSGLGNVVSFLTGFTINLITIPIMLFYMLADGHKFIPFVNRLFLSKREEEVDLLARQMNGTISRYIGGQVIEGGFVMTCTIIGYLIVKQPFAPLLGLFAGICVLIPYIGPFISAIPSLLVAVSISTQQVLAVVLIVLIVSQLDGNLIYPNAIGRNLKIHPMTILVIFTICW</sequence>
<feature type="transmembrane region" description="Helical" evidence="8">
    <location>
        <begin position="221"/>
        <end position="242"/>
    </location>
</feature>
<evidence type="ECO:0000256" key="6">
    <source>
        <dbReference type="ARBA" id="ARBA00022989"/>
    </source>
</evidence>
<evidence type="ECO:0000313" key="9">
    <source>
        <dbReference type="EMBL" id="KGO32381.1"/>
    </source>
</evidence>
<keyword evidence="6 8" id="KW-1133">Transmembrane helix</keyword>
<comment type="caution">
    <text evidence="9">The sequence shown here is derived from an EMBL/GenBank/DDBJ whole genome shotgun (WGS) entry which is preliminary data.</text>
</comment>
<evidence type="ECO:0000256" key="1">
    <source>
        <dbReference type="ARBA" id="ARBA00004651"/>
    </source>
</evidence>
<dbReference type="PANTHER" id="PTHR21716:SF53">
    <property type="entry name" value="PERMEASE PERM-RELATED"/>
    <property type="match status" value="1"/>
</dbReference>
<evidence type="ECO:0000256" key="3">
    <source>
        <dbReference type="ARBA" id="ARBA00022448"/>
    </source>
</evidence>
<proteinExistence type="inferred from homology"/>
<feature type="transmembrane region" description="Helical" evidence="8">
    <location>
        <begin position="248"/>
        <end position="267"/>
    </location>
</feature>
<feature type="transmembrane region" description="Helical" evidence="8">
    <location>
        <begin position="38"/>
        <end position="57"/>
    </location>
</feature>
<evidence type="ECO:0000256" key="5">
    <source>
        <dbReference type="ARBA" id="ARBA00022692"/>
    </source>
</evidence>
<gene>
    <name evidence="9" type="ORF">Q757_01300</name>
</gene>
<evidence type="ECO:0000256" key="4">
    <source>
        <dbReference type="ARBA" id="ARBA00022475"/>
    </source>
</evidence>
<evidence type="ECO:0000256" key="2">
    <source>
        <dbReference type="ARBA" id="ARBA00009773"/>
    </source>
</evidence>
<dbReference type="Proteomes" id="UP000030023">
    <property type="component" value="Unassembled WGS sequence"/>
</dbReference>
<dbReference type="InterPro" id="IPR002549">
    <property type="entry name" value="AI-2E-like"/>
</dbReference>